<dbReference type="AlphaFoldDB" id="A0A388MBZ4"/>
<dbReference type="Gramene" id="GBG92086">
    <property type="protein sequence ID" value="GBG92086"/>
    <property type="gene ID" value="CBR_g54341"/>
</dbReference>
<feature type="region of interest" description="Disordered" evidence="2">
    <location>
        <begin position="113"/>
        <end position="149"/>
    </location>
</feature>
<feature type="compositionally biased region" description="Low complexity" evidence="2">
    <location>
        <begin position="131"/>
        <end position="149"/>
    </location>
</feature>
<evidence type="ECO:0000313" key="4">
    <source>
        <dbReference type="Proteomes" id="UP000265515"/>
    </source>
</evidence>
<sequence>MAAAHRLIWTSGQMVEVSGGAIACSLSALCARGGVSSLSMTRANHVECDLERIHVEAPPAHTSPDIVSPASSHLRDSHAGRSTPRGHLLLSHLAAATDNPSQLGGQAQLTCSRVHHAAATSAPPPPPPSLTPTRTTTLPSTSPSLPPARRVNPMSFSAFPMAITSSRDVTCQGYGGDPMNRSRATWRAWAAAARGPMSSPRRDLRSLTLSPADRRRLSTSRHVEEEQRVDQAMAAAREEIDDINQKFAEAREEIELALESKDTIYFNEEAESARKACNEAISAYQGLLSRLGENARGALQRSMGLKMEQLKAELEQLKESDH</sequence>
<keyword evidence="4" id="KW-1185">Reference proteome</keyword>
<gene>
    <name evidence="3" type="ORF">CBR_g54341</name>
</gene>
<dbReference type="OrthoDB" id="273230at2759"/>
<evidence type="ECO:0000256" key="2">
    <source>
        <dbReference type="SAM" id="MobiDB-lite"/>
    </source>
</evidence>
<comment type="caution">
    <text evidence="3">The sequence shown here is derived from an EMBL/GenBank/DDBJ whole genome shotgun (WGS) entry which is preliminary data.</text>
</comment>
<protein>
    <submittedName>
        <fullName evidence="3">Uncharacterized protein</fullName>
    </submittedName>
</protein>
<dbReference type="InterPro" id="IPR053325">
    <property type="entry name" value="H3-Acetyl_Activator"/>
</dbReference>
<evidence type="ECO:0000256" key="1">
    <source>
        <dbReference type="SAM" id="Coils"/>
    </source>
</evidence>
<dbReference type="Proteomes" id="UP000265515">
    <property type="component" value="Unassembled WGS sequence"/>
</dbReference>
<organism evidence="3 4">
    <name type="scientific">Chara braunii</name>
    <name type="common">Braun's stonewort</name>
    <dbReference type="NCBI Taxonomy" id="69332"/>
    <lineage>
        <taxon>Eukaryota</taxon>
        <taxon>Viridiplantae</taxon>
        <taxon>Streptophyta</taxon>
        <taxon>Charophyceae</taxon>
        <taxon>Charales</taxon>
        <taxon>Characeae</taxon>
        <taxon>Chara</taxon>
    </lineage>
</organism>
<reference evidence="3 4" key="1">
    <citation type="journal article" date="2018" name="Cell">
        <title>The Chara Genome: Secondary Complexity and Implications for Plant Terrestrialization.</title>
        <authorList>
            <person name="Nishiyama T."/>
            <person name="Sakayama H."/>
            <person name="Vries J.D."/>
            <person name="Buschmann H."/>
            <person name="Saint-Marcoux D."/>
            <person name="Ullrich K.K."/>
            <person name="Haas F.B."/>
            <person name="Vanderstraeten L."/>
            <person name="Becker D."/>
            <person name="Lang D."/>
            <person name="Vosolsobe S."/>
            <person name="Rombauts S."/>
            <person name="Wilhelmsson P.K.I."/>
            <person name="Janitza P."/>
            <person name="Kern R."/>
            <person name="Heyl A."/>
            <person name="Rumpler F."/>
            <person name="Villalobos L.I.A.C."/>
            <person name="Clay J.M."/>
            <person name="Skokan R."/>
            <person name="Toyoda A."/>
            <person name="Suzuki Y."/>
            <person name="Kagoshima H."/>
            <person name="Schijlen E."/>
            <person name="Tajeshwar N."/>
            <person name="Catarino B."/>
            <person name="Hetherington A.J."/>
            <person name="Saltykova A."/>
            <person name="Bonnot C."/>
            <person name="Breuninger H."/>
            <person name="Symeonidi A."/>
            <person name="Radhakrishnan G.V."/>
            <person name="Van Nieuwerburgh F."/>
            <person name="Deforce D."/>
            <person name="Chang C."/>
            <person name="Karol K.G."/>
            <person name="Hedrich R."/>
            <person name="Ulvskov P."/>
            <person name="Glockner G."/>
            <person name="Delwiche C.F."/>
            <person name="Petrasek J."/>
            <person name="Van de Peer Y."/>
            <person name="Friml J."/>
            <person name="Beilby M."/>
            <person name="Dolan L."/>
            <person name="Kohara Y."/>
            <person name="Sugano S."/>
            <person name="Fujiyama A."/>
            <person name="Delaux P.-M."/>
            <person name="Quint M."/>
            <person name="TheiBen G."/>
            <person name="Hagemann M."/>
            <person name="Harholt J."/>
            <person name="Dunand C."/>
            <person name="Zachgo S."/>
            <person name="Langdale J."/>
            <person name="Maumus F."/>
            <person name="Straeten D.V.D."/>
            <person name="Gould S.B."/>
            <person name="Rensing S.A."/>
        </authorList>
    </citation>
    <scope>NUCLEOTIDE SEQUENCE [LARGE SCALE GENOMIC DNA]</scope>
    <source>
        <strain evidence="3 4">S276</strain>
    </source>
</reference>
<dbReference type="EMBL" id="BFEA01000998">
    <property type="protein sequence ID" value="GBG92086.1"/>
    <property type="molecule type" value="Genomic_DNA"/>
</dbReference>
<dbReference type="PANTHER" id="PTHR35706:SF1">
    <property type="entry name" value="EMBRYOGENESIS-LIKE PROTEIN"/>
    <property type="match status" value="1"/>
</dbReference>
<accession>A0A388MBZ4</accession>
<dbReference type="PANTHER" id="PTHR35706">
    <property type="entry name" value="F14O23.11 PROTEIN"/>
    <property type="match status" value="1"/>
</dbReference>
<keyword evidence="1" id="KW-0175">Coiled coil</keyword>
<proteinExistence type="predicted"/>
<feature type="coiled-coil region" evidence="1">
    <location>
        <begin position="226"/>
        <end position="260"/>
    </location>
</feature>
<name>A0A388MBZ4_CHABU</name>
<feature type="region of interest" description="Disordered" evidence="2">
    <location>
        <begin position="59"/>
        <end position="84"/>
    </location>
</feature>
<evidence type="ECO:0000313" key="3">
    <source>
        <dbReference type="EMBL" id="GBG92086.1"/>
    </source>
</evidence>